<organism evidence="1 2">
    <name type="scientific">Collybia nuda</name>
    <dbReference type="NCBI Taxonomy" id="64659"/>
    <lineage>
        <taxon>Eukaryota</taxon>
        <taxon>Fungi</taxon>
        <taxon>Dikarya</taxon>
        <taxon>Basidiomycota</taxon>
        <taxon>Agaricomycotina</taxon>
        <taxon>Agaricomycetes</taxon>
        <taxon>Agaricomycetidae</taxon>
        <taxon>Agaricales</taxon>
        <taxon>Tricholomatineae</taxon>
        <taxon>Clitocybaceae</taxon>
        <taxon>Collybia</taxon>
    </lineage>
</organism>
<comment type="caution">
    <text evidence="1">The sequence shown here is derived from an EMBL/GenBank/DDBJ whole genome shotgun (WGS) entry which is preliminary data.</text>
</comment>
<sequence>MILRGYCSFPRNGPFVLWDPQKELQPRFSSLVLMGGAGGEVLKNRLFPFGRDLYLYHYLTAQWAGELHRPHFVVEFYPHSTFTDPWNATWYGEIWGRFRLCTVCPPVECSAGMYWVWHPSPDSGGCLDDDKTGCIVRGSGVRSVEGHGTCCVWYLALFSLMEKPFQTTVWHIVVPSYVDSIISTTKEGPQKDDGGKAFSVQRHTNFGGFYAKLLYVHHEVAKAYENVPGEVGR</sequence>
<dbReference type="Proteomes" id="UP000807353">
    <property type="component" value="Unassembled WGS sequence"/>
</dbReference>
<dbReference type="AlphaFoldDB" id="A0A9P6CK40"/>
<dbReference type="EMBL" id="MU150262">
    <property type="protein sequence ID" value="KAF9463418.1"/>
    <property type="molecule type" value="Genomic_DNA"/>
</dbReference>
<gene>
    <name evidence="1" type="ORF">BDZ94DRAFT_1236093</name>
</gene>
<name>A0A9P6CK40_9AGAR</name>
<keyword evidence="2" id="KW-1185">Reference proteome</keyword>
<proteinExistence type="predicted"/>
<accession>A0A9P6CK40</accession>
<evidence type="ECO:0000313" key="1">
    <source>
        <dbReference type="EMBL" id="KAF9463418.1"/>
    </source>
</evidence>
<protein>
    <submittedName>
        <fullName evidence="1">Uncharacterized protein</fullName>
    </submittedName>
</protein>
<evidence type="ECO:0000313" key="2">
    <source>
        <dbReference type="Proteomes" id="UP000807353"/>
    </source>
</evidence>
<reference evidence="1" key="1">
    <citation type="submission" date="2020-11" db="EMBL/GenBank/DDBJ databases">
        <authorList>
            <consortium name="DOE Joint Genome Institute"/>
            <person name="Ahrendt S."/>
            <person name="Riley R."/>
            <person name="Andreopoulos W."/>
            <person name="Labutti K."/>
            <person name="Pangilinan J."/>
            <person name="Ruiz-Duenas F.J."/>
            <person name="Barrasa J.M."/>
            <person name="Sanchez-Garcia M."/>
            <person name="Camarero S."/>
            <person name="Miyauchi S."/>
            <person name="Serrano A."/>
            <person name="Linde D."/>
            <person name="Babiker R."/>
            <person name="Drula E."/>
            <person name="Ayuso-Fernandez I."/>
            <person name="Pacheco R."/>
            <person name="Padilla G."/>
            <person name="Ferreira P."/>
            <person name="Barriuso J."/>
            <person name="Kellner H."/>
            <person name="Castanera R."/>
            <person name="Alfaro M."/>
            <person name="Ramirez L."/>
            <person name="Pisabarro A.G."/>
            <person name="Kuo A."/>
            <person name="Tritt A."/>
            <person name="Lipzen A."/>
            <person name="He G."/>
            <person name="Yan M."/>
            <person name="Ng V."/>
            <person name="Cullen D."/>
            <person name="Martin F."/>
            <person name="Rosso M.-N."/>
            <person name="Henrissat B."/>
            <person name="Hibbett D."/>
            <person name="Martinez A.T."/>
            <person name="Grigoriev I.V."/>
        </authorList>
    </citation>
    <scope>NUCLEOTIDE SEQUENCE</scope>
    <source>
        <strain evidence="1">CBS 247.69</strain>
    </source>
</reference>